<dbReference type="FunFam" id="3.30.230.80:FF:000001">
    <property type="entry name" value="Heat shock protein 90 alpha"/>
    <property type="match status" value="1"/>
</dbReference>
<dbReference type="GO" id="GO:0016887">
    <property type="term" value="F:ATP hydrolysis activity"/>
    <property type="evidence" value="ECO:0007669"/>
    <property type="project" value="InterPro"/>
</dbReference>
<dbReference type="InterPro" id="IPR020575">
    <property type="entry name" value="Hsp90_N"/>
</dbReference>
<evidence type="ECO:0000256" key="2">
    <source>
        <dbReference type="ARBA" id="ARBA00008239"/>
    </source>
</evidence>
<evidence type="ECO:0000256" key="4">
    <source>
        <dbReference type="ARBA" id="ARBA00022741"/>
    </source>
</evidence>
<dbReference type="PANTHER" id="PTHR11528">
    <property type="entry name" value="HEAT SHOCK PROTEIN 90 FAMILY MEMBER"/>
    <property type="match status" value="1"/>
</dbReference>
<dbReference type="Pfam" id="PF13589">
    <property type="entry name" value="HATPase_c_3"/>
    <property type="match status" value="1"/>
</dbReference>
<keyword evidence="5" id="KW-0067">ATP-binding</keyword>
<gene>
    <name evidence="7" type="ORF">METZ01_LOCUS93223</name>
</gene>
<accession>A0A381VJ62</accession>
<dbReference type="PRINTS" id="PR00775">
    <property type="entry name" value="HEATSHOCK90"/>
</dbReference>
<evidence type="ECO:0008006" key="8">
    <source>
        <dbReference type="Google" id="ProtNLM"/>
    </source>
</evidence>
<dbReference type="HAMAP" id="MF_00505">
    <property type="entry name" value="HSP90"/>
    <property type="match status" value="1"/>
</dbReference>
<evidence type="ECO:0000256" key="5">
    <source>
        <dbReference type="ARBA" id="ARBA00022840"/>
    </source>
</evidence>
<keyword evidence="4" id="KW-0547">Nucleotide-binding</keyword>
<dbReference type="PIRSF" id="PIRSF002583">
    <property type="entry name" value="Hsp90"/>
    <property type="match status" value="1"/>
</dbReference>
<dbReference type="CDD" id="cd16927">
    <property type="entry name" value="HATPase_Hsp90-like"/>
    <property type="match status" value="1"/>
</dbReference>
<dbReference type="SUPFAM" id="SSF55874">
    <property type="entry name" value="ATPase domain of HSP90 chaperone/DNA topoisomerase II/histidine kinase"/>
    <property type="match status" value="1"/>
</dbReference>
<dbReference type="FunFam" id="3.40.50.11260:FF:000001">
    <property type="entry name" value="Heat shock protein 90 alpha"/>
    <property type="match status" value="1"/>
</dbReference>
<evidence type="ECO:0000256" key="3">
    <source>
        <dbReference type="ARBA" id="ARBA00022490"/>
    </source>
</evidence>
<comment type="subcellular location">
    <subcellularLocation>
        <location evidence="1">Cytoplasm</location>
    </subcellularLocation>
</comment>
<dbReference type="AlphaFoldDB" id="A0A381VJ62"/>
<keyword evidence="3" id="KW-0963">Cytoplasm</keyword>
<proteinExistence type="inferred from homology"/>
<dbReference type="GO" id="GO:0140662">
    <property type="term" value="F:ATP-dependent protein folding chaperone"/>
    <property type="evidence" value="ECO:0007669"/>
    <property type="project" value="InterPro"/>
</dbReference>
<dbReference type="GO" id="GO:0005524">
    <property type="term" value="F:ATP binding"/>
    <property type="evidence" value="ECO:0007669"/>
    <property type="project" value="UniProtKB-KW"/>
</dbReference>
<dbReference type="SUPFAM" id="SSF110942">
    <property type="entry name" value="HSP90 C-terminal domain"/>
    <property type="match status" value="1"/>
</dbReference>
<protein>
    <recommendedName>
        <fullName evidence="8">Histidine kinase/HSP90-like ATPase domain-containing protein</fullName>
    </recommendedName>
</protein>
<dbReference type="Gene3D" id="1.20.120.790">
    <property type="entry name" value="Heat shock protein 90, C-terminal domain"/>
    <property type="match status" value="1"/>
</dbReference>
<name>A0A381VJ62_9ZZZZ</name>
<comment type="similarity">
    <text evidence="2">Belongs to the heat shock protein 90 family.</text>
</comment>
<organism evidence="7">
    <name type="scientific">marine metagenome</name>
    <dbReference type="NCBI Taxonomy" id="408172"/>
    <lineage>
        <taxon>unclassified sequences</taxon>
        <taxon>metagenomes</taxon>
        <taxon>ecological metagenomes</taxon>
    </lineage>
</organism>
<evidence type="ECO:0000313" key="7">
    <source>
        <dbReference type="EMBL" id="SVA40369.1"/>
    </source>
</evidence>
<dbReference type="GO" id="GO:0051082">
    <property type="term" value="F:unfolded protein binding"/>
    <property type="evidence" value="ECO:0007669"/>
    <property type="project" value="InterPro"/>
</dbReference>
<dbReference type="Gene3D" id="3.30.565.10">
    <property type="entry name" value="Histidine kinase-like ATPase, C-terminal domain"/>
    <property type="match status" value="1"/>
</dbReference>
<evidence type="ECO:0000256" key="6">
    <source>
        <dbReference type="ARBA" id="ARBA00023186"/>
    </source>
</evidence>
<dbReference type="InterPro" id="IPR020568">
    <property type="entry name" value="Ribosomal_Su5_D2-typ_SF"/>
</dbReference>
<dbReference type="Gene3D" id="3.40.50.11260">
    <property type="match status" value="1"/>
</dbReference>
<dbReference type="Gene3D" id="3.30.230.80">
    <property type="match status" value="1"/>
</dbReference>
<dbReference type="EMBL" id="UINC01008985">
    <property type="protein sequence ID" value="SVA40369.1"/>
    <property type="molecule type" value="Genomic_DNA"/>
</dbReference>
<dbReference type="InterPro" id="IPR037196">
    <property type="entry name" value="HSP90_C"/>
</dbReference>
<evidence type="ECO:0000256" key="1">
    <source>
        <dbReference type="ARBA" id="ARBA00004496"/>
    </source>
</evidence>
<dbReference type="InterPro" id="IPR036890">
    <property type="entry name" value="HATPase_C_sf"/>
</dbReference>
<dbReference type="FunFam" id="1.20.120.790:FF:000001">
    <property type="entry name" value="Heat shock protein 90 alpha"/>
    <property type="match status" value="1"/>
</dbReference>
<dbReference type="GO" id="GO:0005737">
    <property type="term" value="C:cytoplasm"/>
    <property type="evidence" value="ECO:0007669"/>
    <property type="project" value="UniProtKB-SubCell"/>
</dbReference>
<dbReference type="NCBIfam" id="NF003555">
    <property type="entry name" value="PRK05218.1"/>
    <property type="match status" value="1"/>
</dbReference>
<sequence length="712" mass="82526">IRYLSITDSEILEEESKLEINIVADKQNKTITIQDTGIGMSKDELINNLGTIAKSGTKQFIESLTDSSKNDNCKLIGQFGVGFYSVFLVANHVDVLTKSHNDNEYLWSSNEEGYTITDIEKEAQTLKRGTKIVLHLRDEELEFLEEQRIKGIVSKHSQFVDHKISLLCEKTEEKEVEISDDEDDDDDDINETDEVVIEEVKEESTKKTKTITETRQEWDVLNEQKPIWIKNKSDITDDEYNQFYKTISNDWDVPSAKLHFSVEGNTVFKSILFLPNHNQMNMYSSNKAVSKIKLYVRRVFILDKCEQLMPEYLHFVAGIVDSDDLSLNISREILQKNNTIKKIRKTLVKKSIKMMEDLSQDEENYAKFYKEFHKNIKWGINDDEPNREKLSKLVRYYTTTSGESQTSLTQYVENMKEDQKHIYYISGESKEMIKKSPFLETLNKKGYAVLLLTDAIDEYVVQLLKEFDGKKLIDVSKGNLDIDLTEDEKKNKEELDNDYDEMCKNIKDILGNKIEKVILSQKIVDSPCCISTSEYGWSANMARIMKAQALRDSSMNNVMTSKKIFELNPSHKTIKLLKSRYDEIDDDDNNKKAFENIVTLLYQTSQLVSGFSLTEPEDYSRKVYNLINLGLGEGDDEEEDEDEQISIDRQKKIKELQEKFETSEDEEQKKTITLLINKLKELEGIEEIDLEKSNLEEIDLEEVEDANLEDID</sequence>
<dbReference type="SUPFAM" id="SSF54211">
    <property type="entry name" value="Ribosomal protein S5 domain 2-like"/>
    <property type="match status" value="1"/>
</dbReference>
<feature type="non-terminal residue" evidence="7">
    <location>
        <position position="1"/>
    </location>
</feature>
<keyword evidence="6" id="KW-0143">Chaperone</keyword>
<dbReference type="Pfam" id="PF00183">
    <property type="entry name" value="HSP90"/>
    <property type="match status" value="1"/>
</dbReference>
<dbReference type="InterPro" id="IPR001404">
    <property type="entry name" value="Hsp90_fam"/>
</dbReference>
<reference evidence="7" key="1">
    <citation type="submission" date="2018-05" db="EMBL/GenBank/DDBJ databases">
        <authorList>
            <person name="Lanie J.A."/>
            <person name="Ng W.-L."/>
            <person name="Kazmierczak K.M."/>
            <person name="Andrzejewski T.M."/>
            <person name="Davidsen T.M."/>
            <person name="Wayne K.J."/>
            <person name="Tettelin H."/>
            <person name="Glass J.I."/>
            <person name="Rusch D."/>
            <person name="Podicherti R."/>
            <person name="Tsui H.-C.T."/>
            <person name="Winkler M.E."/>
        </authorList>
    </citation>
    <scope>NUCLEOTIDE SEQUENCE</scope>
</reference>